<dbReference type="PANTHER" id="PTHR21310">
    <property type="entry name" value="AMINOGLYCOSIDE PHOSPHOTRANSFERASE-RELATED-RELATED"/>
    <property type="match status" value="1"/>
</dbReference>
<comment type="caution">
    <text evidence="3">The sequence shown here is derived from an EMBL/GenBank/DDBJ whole genome shotgun (WGS) entry which is preliminary data.</text>
</comment>
<evidence type="ECO:0000259" key="2">
    <source>
        <dbReference type="Pfam" id="PF01636"/>
    </source>
</evidence>
<dbReference type="eggNOG" id="ENOG502SN24">
    <property type="taxonomic scope" value="Eukaryota"/>
</dbReference>
<dbReference type="Pfam" id="PF01636">
    <property type="entry name" value="APH"/>
    <property type="match status" value="1"/>
</dbReference>
<dbReference type="InterPro" id="IPR051678">
    <property type="entry name" value="AGP_Transferase"/>
</dbReference>
<dbReference type="Proteomes" id="UP000094526">
    <property type="component" value="Unassembled WGS sequence"/>
</dbReference>
<sequence>MPSLSRDRPGSLTQKPPEQERKGKERMRDLDFPISTPYFAPTTVLPTKLPSTAEIESAREILTERTAAKVVALGPHFVAKYGRGIDLEEGQTMIFVKERAQVPVPTVYALYHDEGKNFIIMERIHGQTMEERWTTLTGAEKNLVATQLKECLRRMRSVKPMNGYSSLNQKPLRDSLFLTYTGEGSRKYHYEGPFKTESDLNDAIIRKCKASEAMRGKAMFYQNALHDVFCTHPPVLTHGDLQRKNIMVRTGPQGKGDVTITILDWEIAGWYPSYWEYAQAIVACGLFEDNWHHFVDRFLDPYRNEYAWLHMLQNELW</sequence>
<accession>A0A1C1CJC8</accession>
<dbReference type="OrthoDB" id="2906425at2759"/>
<dbReference type="GO" id="GO:0016740">
    <property type="term" value="F:transferase activity"/>
    <property type="evidence" value="ECO:0007669"/>
    <property type="project" value="UniProtKB-KW"/>
</dbReference>
<gene>
    <name evidence="3" type="ORF">CLCR_04146</name>
</gene>
<dbReference type="PANTHER" id="PTHR21310:SF48">
    <property type="entry name" value="AMINOGLYCOSIDE PHOSPHOTRANSFERASE DOMAIN-CONTAINING PROTEIN"/>
    <property type="match status" value="1"/>
</dbReference>
<keyword evidence="4" id="KW-1185">Reference proteome</keyword>
<dbReference type="AlphaFoldDB" id="A0A1C1CJC8"/>
<evidence type="ECO:0000313" key="3">
    <source>
        <dbReference type="EMBL" id="OCT48541.1"/>
    </source>
</evidence>
<reference evidence="4" key="1">
    <citation type="submission" date="2015-07" db="EMBL/GenBank/DDBJ databases">
        <authorList>
            <person name="Teixeira M.M."/>
            <person name="Souza R.C."/>
            <person name="Almeida L.G."/>
            <person name="Vicente V.A."/>
            <person name="de Hoog S."/>
            <person name="Bocca A.L."/>
            <person name="de Almeida S.R."/>
            <person name="Vasconcelos A.T."/>
            <person name="Felipe M.S."/>
        </authorList>
    </citation>
    <scope>NUCLEOTIDE SEQUENCE [LARGE SCALE GENOMIC DNA]</scope>
    <source>
        <strain evidence="4">KSF</strain>
    </source>
</reference>
<dbReference type="STRING" id="86049.A0A1C1CJC8"/>
<dbReference type="Gene3D" id="3.90.1200.10">
    <property type="match status" value="1"/>
</dbReference>
<dbReference type="EMBL" id="LGRB01000012">
    <property type="protein sequence ID" value="OCT48541.1"/>
    <property type="molecule type" value="Genomic_DNA"/>
</dbReference>
<dbReference type="VEuPathDB" id="FungiDB:G647_10302"/>
<dbReference type="CDD" id="cd05120">
    <property type="entry name" value="APH_ChoK_like"/>
    <property type="match status" value="1"/>
</dbReference>
<name>A0A1C1CJC8_9EURO</name>
<dbReference type="VEuPathDB" id="FungiDB:CLCR_04146"/>
<dbReference type="InterPro" id="IPR002575">
    <property type="entry name" value="Aminoglycoside_PTrfase"/>
</dbReference>
<evidence type="ECO:0000256" key="1">
    <source>
        <dbReference type="SAM" id="MobiDB-lite"/>
    </source>
</evidence>
<dbReference type="InterPro" id="IPR011009">
    <property type="entry name" value="Kinase-like_dom_sf"/>
</dbReference>
<feature type="domain" description="Aminoglycoside phosphotransferase" evidence="2">
    <location>
        <begin position="91"/>
        <end position="309"/>
    </location>
</feature>
<feature type="region of interest" description="Disordered" evidence="1">
    <location>
        <begin position="1"/>
        <end position="28"/>
    </location>
</feature>
<feature type="compositionally biased region" description="Basic and acidic residues" evidence="1">
    <location>
        <begin position="17"/>
        <end position="28"/>
    </location>
</feature>
<proteinExistence type="predicted"/>
<protein>
    <submittedName>
        <fullName evidence="3">Phosphotransferase enzyme family protein</fullName>
    </submittedName>
</protein>
<organism evidence="3 4">
    <name type="scientific">Cladophialophora carrionii</name>
    <dbReference type="NCBI Taxonomy" id="86049"/>
    <lineage>
        <taxon>Eukaryota</taxon>
        <taxon>Fungi</taxon>
        <taxon>Dikarya</taxon>
        <taxon>Ascomycota</taxon>
        <taxon>Pezizomycotina</taxon>
        <taxon>Eurotiomycetes</taxon>
        <taxon>Chaetothyriomycetidae</taxon>
        <taxon>Chaetothyriales</taxon>
        <taxon>Herpotrichiellaceae</taxon>
        <taxon>Cladophialophora</taxon>
    </lineage>
</organism>
<dbReference type="SUPFAM" id="SSF56112">
    <property type="entry name" value="Protein kinase-like (PK-like)"/>
    <property type="match status" value="1"/>
</dbReference>
<keyword evidence="3" id="KW-0808">Transferase</keyword>
<evidence type="ECO:0000313" key="4">
    <source>
        <dbReference type="Proteomes" id="UP000094526"/>
    </source>
</evidence>